<gene>
    <name evidence="2" type="ORF">Q5H93_03915</name>
</gene>
<name>A0ABT9BA02_9BACT</name>
<protein>
    <submittedName>
        <fullName evidence="2">Uncharacterized protein</fullName>
    </submittedName>
</protein>
<organism evidence="2 3">
    <name type="scientific">Hymenobacter aranciens</name>
    <dbReference type="NCBI Taxonomy" id="3063996"/>
    <lineage>
        <taxon>Bacteria</taxon>
        <taxon>Pseudomonadati</taxon>
        <taxon>Bacteroidota</taxon>
        <taxon>Cytophagia</taxon>
        <taxon>Cytophagales</taxon>
        <taxon>Hymenobacteraceae</taxon>
        <taxon>Hymenobacter</taxon>
    </lineage>
</organism>
<feature type="chain" id="PRO_5047335483" evidence="1">
    <location>
        <begin position="19"/>
        <end position="132"/>
    </location>
</feature>
<evidence type="ECO:0000313" key="2">
    <source>
        <dbReference type="EMBL" id="MDO7873867.1"/>
    </source>
</evidence>
<evidence type="ECO:0000256" key="1">
    <source>
        <dbReference type="SAM" id="SignalP"/>
    </source>
</evidence>
<dbReference type="EMBL" id="JAUQSY010000002">
    <property type="protein sequence ID" value="MDO7873867.1"/>
    <property type="molecule type" value="Genomic_DNA"/>
</dbReference>
<dbReference type="RefSeq" id="WP_305005180.1">
    <property type="nucleotide sequence ID" value="NZ_JAUQSY010000002.1"/>
</dbReference>
<keyword evidence="3" id="KW-1185">Reference proteome</keyword>
<dbReference type="Proteomes" id="UP001176429">
    <property type="component" value="Unassembled WGS sequence"/>
</dbReference>
<feature type="signal peptide" evidence="1">
    <location>
        <begin position="1"/>
        <end position="18"/>
    </location>
</feature>
<reference evidence="2" key="1">
    <citation type="submission" date="2023-07" db="EMBL/GenBank/DDBJ databases">
        <authorList>
            <person name="Kim M.K."/>
        </authorList>
    </citation>
    <scope>NUCLEOTIDE SEQUENCE</scope>
    <source>
        <strain evidence="2">ASUV-10-1</strain>
    </source>
</reference>
<evidence type="ECO:0000313" key="3">
    <source>
        <dbReference type="Proteomes" id="UP001176429"/>
    </source>
</evidence>
<keyword evidence="1" id="KW-0732">Signal</keyword>
<proteinExistence type="predicted"/>
<sequence>MKKLLLSLLLLPALPTLGQGRDTVLAVHKLFAQKRASGEGIAAGGATVGAGAAVGSPLYTAPQVSGPDVATAAVMGAVPAALGLLQMGRYSPQREAEVLKLYAEGWGLPPDIRRKLRRKHFRRTADDVRAGL</sequence>
<accession>A0ABT9BA02</accession>
<comment type="caution">
    <text evidence="2">The sequence shown here is derived from an EMBL/GenBank/DDBJ whole genome shotgun (WGS) entry which is preliminary data.</text>
</comment>